<keyword evidence="6" id="KW-0963">Cytoplasm</keyword>
<evidence type="ECO:0000256" key="4">
    <source>
        <dbReference type="ARBA" id="ARBA00011695"/>
    </source>
</evidence>
<dbReference type="CDD" id="cd11368">
    <property type="entry name" value="RNase_PH_RRP45"/>
    <property type="match status" value="1"/>
</dbReference>
<keyword evidence="7" id="KW-0694">RNA-binding</keyword>
<feature type="compositionally biased region" description="Acidic residues" evidence="10">
    <location>
        <begin position="542"/>
        <end position="558"/>
    </location>
</feature>
<name>A0A8S1GYN2_9PELO</name>
<dbReference type="InterPro" id="IPR001247">
    <property type="entry name" value="ExoRNase_PH_dom1"/>
</dbReference>
<evidence type="ECO:0000256" key="6">
    <source>
        <dbReference type="ARBA" id="ARBA00022490"/>
    </source>
</evidence>
<dbReference type="InterPro" id="IPR036345">
    <property type="entry name" value="ExoRNase_PH_dom2_sf"/>
</dbReference>
<dbReference type="SUPFAM" id="SSF46579">
    <property type="entry name" value="Prefoldin"/>
    <property type="match status" value="1"/>
</dbReference>
<evidence type="ECO:0000259" key="11">
    <source>
        <dbReference type="Pfam" id="PF01138"/>
    </source>
</evidence>
<dbReference type="GO" id="GO:0000177">
    <property type="term" value="C:cytoplasmic exosome (RNase complex)"/>
    <property type="evidence" value="ECO:0007669"/>
    <property type="project" value="TreeGrafter"/>
</dbReference>
<evidence type="ECO:0000256" key="2">
    <source>
        <dbReference type="ARBA" id="ARBA00004496"/>
    </source>
</evidence>
<dbReference type="NCBIfam" id="TIGR00293">
    <property type="entry name" value="prefoldin subunit alpha"/>
    <property type="match status" value="1"/>
</dbReference>
<dbReference type="InterPro" id="IPR004127">
    <property type="entry name" value="Prefoldin_subunit_alpha"/>
</dbReference>
<feature type="domain" description="Exoribonuclease phosphorolytic" evidence="12">
    <location>
        <begin position="352"/>
        <end position="418"/>
    </location>
</feature>
<dbReference type="GO" id="GO:0034476">
    <property type="term" value="P:U5 snRNA 3'-end processing"/>
    <property type="evidence" value="ECO:0007669"/>
    <property type="project" value="TreeGrafter"/>
</dbReference>
<protein>
    <recommendedName>
        <fullName evidence="5">Exosome complex component RRP45</fullName>
    </recommendedName>
    <alternativeName>
        <fullName evidence="9">Exosome component 9</fullName>
    </alternativeName>
</protein>
<dbReference type="GO" id="GO:0071038">
    <property type="term" value="P:TRAMP-dependent tRNA surveillance pathway"/>
    <property type="evidence" value="ECO:0007669"/>
    <property type="project" value="TreeGrafter"/>
</dbReference>
<dbReference type="CDD" id="cd23157">
    <property type="entry name" value="Prefoldin_5"/>
    <property type="match status" value="1"/>
</dbReference>
<dbReference type="InterPro" id="IPR033100">
    <property type="entry name" value="Rrp45"/>
</dbReference>
<keyword evidence="14" id="KW-1185">Reference proteome</keyword>
<dbReference type="AlphaFoldDB" id="A0A8S1GYN2"/>
<dbReference type="InterPro" id="IPR020568">
    <property type="entry name" value="Ribosomal_Su5_D2-typ_SF"/>
</dbReference>
<dbReference type="InterPro" id="IPR050590">
    <property type="entry name" value="Exosome_comp_Rrp42_subfam"/>
</dbReference>
<dbReference type="EMBL" id="CAJGYM010000008">
    <property type="protein sequence ID" value="CAD6188337.1"/>
    <property type="molecule type" value="Genomic_DNA"/>
</dbReference>
<evidence type="ECO:0000256" key="3">
    <source>
        <dbReference type="ARBA" id="ARBA00006678"/>
    </source>
</evidence>
<evidence type="ECO:0000256" key="5">
    <source>
        <dbReference type="ARBA" id="ARBA00019572"/>
    </source>
</evidence>
<evidence type="ECO:0000256" key="1">
    <source>
        <dbReference type="ARBA" id="ARBA00004123"/>
    </source>
</evidence>
<dbReference type="PANTHER" id="PTHR11097">
    <property type="entry name" value="EXOSOME COMPLEX EXONUCLEASE RIBOSOMAL RNA PROCESSING PROTEIN"/>
    <property type="match status" value="1"/>
</dbReference>
<comment type="subcellular location">
    <subcellularLocation>
        <location evidence="2">Cytoplasm</location>
    </subcellularLocation>
    <subcellularLocation>
        <location evidence="1">Nucleus</location>
    </subcellularLocation>
</comment>
<organism evidence="13 14">
    <name type="scientific">Caenorhabditis auriculariae</name>
    <dbReference type="NCBI Taxonomy" id="2777116"/>
    <lineage>
        <taxon>Eukaryota</taxon>
        <taxon>Metazoa</taxon>
        <taxon>Ecdysozoa</taxon>
        <taxon>Nematoda</taxon>
        <taxon>Chromadorea</taxon>
        <taxon>Rhabditida</taxon>
        <taxon>Rhabditina</taxon>
        <taxon>Rhabditomorpha</taxon>
        <taxon>Rhabditoidea</taxon>
        <taxon>Rhabditidae</taxon>
        <taxon>Peloderinae</taxon>
        <taxon>Caenorhabditis</taxon>
    </lineage>
</organism>
<dbReference type="OrthoDB" id="10264038at2759"/>
<feature type="domain" description="Exoribonuclease phosphorolytic" evidence="11">
    <location>
        <begin position="195"/>
        <end position="326"/>
    </location>
</feature>
<dbReference type="GO" id="GO:0000467">
    <property type="term" value="P:exonucleolytic trimming to generate mature 3'-end of 5.8S rRNA from tricistronic rRNA transcript (SSU-rRNA, 5.8S rRNA, LSU-rRNA)"/>
    <property type="evidence" value="ECO:0007669"/>
    <property type="project" value="TreeGrafter"/>
</dbReference>
<dbReference type="GO" id="GO:0071035">
    <property type="term" value="P:nuclear polyadenylation-dependent rRNA catabolic process"/>
    <property type="evidence" value="ECO:0007669"/>
    <property type="project" value="TreeGrafter"/>
</dbReference>
<evidence type="ECO:0000256" key="10">
    <source>
        <dbReference type="SAM" id="MobiDB-lite"/>
    </source>
</evidence>
<dbReference type="GO" id="GO:0034475">
    <property type="term" value="P:U4 snRNA 3'-end processing"/>
    <property type="evidence" value="ECO:0007669"/>
    <property type="project" value="TreeGrafter"/>
</dbReference>
<evidence type="ECO:0000256" key="9">
    <source>
        <dbReference type="ARBA" id="ARBA00032660"/>
    </source>
</evidence>
<dbReference type="GO" id="GO:0016075">
    <property type="term" value="P:rRNA catabolic process"/>
    <property type="evidence" value="ECO:0007669"/>
    <property type="project" value="TreeGrafter"/>
</dbReference>
<evidence type="ECO:0000259" key="12">
    <source>
        <dbReference type="Pfam" id="PF03725"/>
    </source>
</evidence>
<dbReference type="FunFam" id="3.30.230.70:FF:000040">
    <property type="entry name" value="EXOSome (Multiexonuclease complex) component"/>
    <property type="match status" value="1"/>
</dbReference>
<dbReference type="InterPro" id="IPR015847">
    <property type="entry name" value="ExoRNase_PH_dom2"/>
</dbReference>
<dbReference type="Proteomes" id="UP000835052">
    <property type="component" value="Unassembled WGS sequence"/>
</dbReference>
<dbReference type="Pfam" id="PF03725">
    <property type="entry name" value="RNase_PH_C"/>
    <property type="match status" value="1"/>
</dbReference>
<evidence type="ECO:0000256" key="7">
    <source>
        <dbReference type="ARBA" id="ARBA00022884"/>
    </source>
</evidence>
<comment type="subunit">
    <text evidence="4">Heterohexamer of two PFD-alpha type and four PFD-beta type subunits.</text>
</comment>
<dbReference type="GO" id="GO:0071028">
    <property type="term" value="P:nuclear mRNA surveillance"/>
    <property type="evidence" value="ECO:0007669"/>
    <property type="project" value="TreeGrafter"/>
</dbReference>
<dbReference type="GO" id="GO:0035925">
    <property type="term" value="F:mRNA 3'-UTR AU-rich region binding"/>
    <property type="evidence" value="ECO:0007669"/>
    <property type="project" value="TreeGrafter"/>
</dbReference>
<dbReference type="Gene3D" id="1.10.287.370">
    <property type="match status" value="1"/>
</dbReference>
<evidence type="ECO:0000313" key="14">
    <source>
        <dbReference type="Proteomes" id="UP000835052"/>
    </source>
</evidence>
<evidence type="ECO:0000313" key="13">
    <source>
        <dbReference type="EMBL" id="CAD6188337.1"/>
    </source>
</evidence>
<dbReference type="Pfam" id="PF02996">
    <property type="entry name" value="Prefoldin"/>
    <property type="match status" value="1"/>
</dbReference>
<sequence length="584" mass="65036">MSADGADGPKGVPLNELGIEQLSQLQKNIEQELAFFQESANTLKVLMARNDKSIFALADLKVATSNHQALIPLSESMYVRAEIADPSKQLVEIGTGYFVELDREKAKAVFERKKENIFKQMETVEKILTDKRRTRAILSEAFQAKVQSQIAAMGPNTALRSSQMRTDPLSTCELQFFKETIQQGQRLEGRGREEFREAKLVVGAECGTAVCTIGDTKVMCAVSAEICEPSSGRPQKGVINIEVDLSPMANPAHEHDRLGQKGMELTRLLELVIRDSRCVDVESLCIRNGKEVWKLRVDVRILDEDGSVLDCACLAAVTALQHFRRPNVTLEPHHTIIHSEWEKAMVPLNIYHMPICVTFGFLRDGNVMLVDPSDKETQCVSGSLVIACNKRREICALHQSTNFVLTTTMMNHCVKLAMLRAESLSELVQEIIRNDSRQRSAYCKPEGFAISIPKKLLNCGSRQPQILNPPKPLIAGPVDDTAAHSSTFTVENSLREDAVKLEEIDEDDVIATQLEAIQKNVQQVEVDTKSSAKPNNRKREVEEVDELLDGLDDLDEGDVTTLEPKETSDDDDGMDLLKAKKKKI</sequence>
<dbReference type="SUPFAM" id="SSF55666">
    <property type="entry name" value="Ribonuclease PH domain 2-like"/>
    <property type="match status" value="1"/>
</dbReference>
<dbReference type="Pfam" id="PF01138">
    <property type="entry name" value="RNase_PH"/>
    <property type="match status" value="1"/>
</dbReference>
<dbReference type="InterPro" id="IPR009053">
    <property type="entry name" value="Prefoldin"/>
</dbReference>
<keyword evidence="8" id="KW-0539">Nucleus</keyword>
<feature type="compositionally biased region" description="Polar residues" evidence="10">
    <location>
        <begin position="525"/>
        <end position="534"/>
    </location>
</feature>
<comment type="similarity">
    <text evidence="3">Belongs to the RNase PH family.</text>
</comment>
<gene>
    <name evidence="13" type="ORF">CAUJ_LOCUS4256</name>
</gene>
<reference evidence="13" key="1">
    <citation type="submission" date="2020-10" db="EMBL/GenBank/DDBJ databases">
        <authorList>
            <person name="Kikuchi T."/>
        </authorList>
    </citation>
    <scope>NUCLEOTIDE SEQUENCE</scope>
    <source>
        <strain evidence="13">NKZ352</strain>
    </source>
</reference>
<dbReference type="Gene3D" id="3.30.230.70">
    <property type="entry name" value="GHMP Kinase, N-terminal domain"/>
    <property type="match status" value="1"/>
</dbReference>
<dbReference type="GO" id="GO:0034473">
    <property type="term" value="P:U1 snRNA 3'-end processing"/>
    <property type="evidence" value="ECO:0007669"/>
    <property type="project" value="TreeGrafter"/>
</dbReference>
<accession>A0A8S1GYN2</accession>
<dbReference type="InterPro" id="IPR027408">
    <property type="entry name" value="PNPase/RNase_PH_dom_sf"/>
</dbReference>
<comment type="caution">
    <text evidence="13">The sequence shown here is derived from an EMBL/GenBank/DDBJ whole genome shotgun (WGS) entry which is preliminary data.</text>
</comment>
<dbReference type="PANTHER" id="PTHR11097:SF14">
    <property type="entry name" value="EXOSOME COMPLEX COMPONENT RRP45"/>
    <property type="match status" value="1"/>
</dbReference>
<proteinExistence type="inferred from homology"/>
<feature type="region of interest" description="Disordered" evidence="10">
    <location>
        <begin position="525"/>
        <end position="584"/>
    </location>
</feature>
<dbReference type="SUPFAM" id="SSF54211">
    <property type="entry name" value="Ribosomal protein S5 domain 2-like"/>
    <property type="match status" value="1"/>
</dbReference>
<evidence type="ECO:0000256" key="8">
    <source>
        <dbReference type="ARBA" id="ARBA00023242"/>
    </source>
</evidence>
<dbReference type="GO" id="GO:0000176">
    <property type="term" value="C:nuclear exosome (RNase complex)"/>
    <property type="evidence" value="ECO:0007669"/>
    <property type="project" value="TreeGrafter"/>
</dbReference>